<feature type="compositionally biased region" description="Polar residues" evidence="1">
    <location>
        <begin position="345"/>
        <end position="357"/>
    </location>
</feature>
<dbReference type="GO" id="GO:0016740">
    <property type="term" value="F:transferase activity"/>
    <property type="evidence" value="ECO:0007669"/>
    <property type="project" value="UniProtKB-KW"/>
</dbReference>
<evidence type="ECO:0000256" key="1">
    <source>
        <dbReference type="SAM" id="MobiDB-lite"/>
    </source>
</evidence>
<sequence>MERQMKSHYTIRKTNTIKESYYCSSQVAPTDGVKQKNTTYICPSNIVIREFTKGIQVHFYKQHFGHDHGEYILPNKYRKFLIKSFINTEDEEPEEKDLYVQFKTLMECIMLDAAKINVHSLKILIEKALDMSSILANYNEDDDILSSKDPNLFKIITNKEKALTDKQITKALNAMMNSTKPKLTKRPNILTSTPKVGNVVVVPLPKQEESKRTIKEVLPAKRTNTIPVQEVTPAKHTRSKSVHFVSDVVKSPSVTLVETPKSQINFPAKKTILEEEINKNDTKSVTNLPKTNQETQPSSFNDSYKVFVDTLNNTKTNIKNTSKTTSNKTEKLKKSILKTKIGQFMPNTNKTSPNKSPIKSPVDSKTKISKVTKFSKVKIDKYEVREQENDCNILILKI</sequence>
<organism evidence="2">
    <name type="scientific">Streltzoviella insularis</name>
    <dbReference type="NCBI Taxonomy" id="1206366"/>
    <lineage>
        <taxon>Eukaryota</taxon>
        <taxon>Metazoa</taxon>
        <taxon>Ecdysozoa</taxon>
        <taxon>Arthropoda</taxon>
        <taxon>Hexapoda</taxon>
        <taxon>Insecta</taxon>
        <taxon>Pterygota</taxon>
        <taxon>Neoptera</taxon>
        <taxon>Endopterygota</taxon>
        <taxon>Lepidoptera</taxon>
        <taxon>Glossata</taxon>
        <taxon>Ditrysia</taxon>
        <taxon>Cossoidea</taxon>
        <taxon>Cossidae</taxon>
        <taxon>Cossinae</taxon>
        <taxon>Streltzoviella</taxon>
    </lineage>
</organism>
<evidence type="ECO:0000313" key="2">
    <source>
        <dbReference type="EMBL" id="QLI62211.1"/>
    </source>
</evidence>
<reference evidence="2" key="2">
    <citation type="submission" date="2020-04" db="EMBL/GenBank/DDBJ databases">
        <authorList>
            <person name="Yang Y."/>
        </authorList>
    </citation>
    <scope>NUCLEOTIDE SEQUENCE</scope>
    <source>
        <tissue evidence="2">Antennae</tissue>
    </source>
</reference>
<proteinExistence type="evidence at transcript level"/>
<name>A0A7D5UMV7_9NEOP</name>
<protein>
    <submittedName>
        <fullName evidence="2">Glutathione S-transferase 15</fullName>
    </submittedName>
</protein>
<accession>A0A7D5UMV7</accession>
<feature type="region of interest" description="Disordered" evidence="1">
    <location>
        <begin position="344"/>
        <end position="364"/>
    </location>
</feature>
<keyword evidence="2" id="KW-0808">Transferase</keyword>
<dbReference type="EMBL" id="MT386927">
    <property type="protein sequence ID" value="QLI62211.1"/>
    <property type="molecule type" value="mRNA"/>
</dbReference>
<dbReference type="AlphaFoldDB" id="A0A7D5UMV7"/>
<reference evidence="2" key="1">
    <citation type="journal article" date="2019" name="Sci. Rep.">
        <title>Antennal transcriptome analyses and olfactory protein identification in an important wood-boring moth pest, Streltzoviella insularis (Lepidoptera: Cossidae).</title>
        <authorList>
            <person name="Yang Y"/>
            <person name="Li W"/>
            <person name="Tao J Zong.S."/>
        </authorList>
    </citation>
    <scope>NUCLEOTIDE SEQUENCE</scope>
    <source>
        <tissue evidence="2">Antennae</tissue>
    </source>
</reference>